<organism evidence="1 2">
    <name type="scientific">Sphingomonas hylomeconis</name>
    <dbReference type="NCBI Taxonomy" id="1395958"/>
    <lineage>
        <taxon>Bacteria</taxon>
        <taxon>Pseudomonadati</taxon>
        <taxon>Pseudomonadota</taxon>
        <taxon>Alphaproteobacteria</taxon>
        <taxon>Sphingomonadales</taxon>
        <taxon>Sphingomonadaceae</taxon>
        <taxon>Sphingomonas</taxon>
    </lineage>
</organism>
<sequence>MAKALSRFTIEPADDGYTLHIEDDAGETLELTATAEQLDIIAEAIEDQLEEDVEEIDVAE</sequence>
<comment type="caution">
    <text evidence="1">The sequence shown here is derived from an EMBL/GenBank/DDBJ whole genome shotgun (WGS) entry which is preliminary data.</text>
</comment>
<keyword evidence="2" id="KW-1185">Reference proteome</keyword>
<evidence type="ECO:0000313" key="2">
    <source>
        <dbReference type="Proteomes" id="UP001595713"/>
    </source>
</evidence>
<protein>
    <submittedName>
        <fullName evidence="1">Uncharacterized protein</fullName>
    </submittedName>
</protein>
<reference evidence="2" key="1">
    <citation type="journal article" date="2019" name="Int. J. Syst. Evol. Microbiol.">
        <title>The Global Catalogue of Microorganisms (GCM) 10K type strain sequencing project: providing services to taxonomists for standard genome sequencing and annotation.</title>
        <authorList>
            <consortium name="The Broad Institute Genomics Platform"/>
            <consortium name="The Broad Institute Genome Sequencing Center for Infectious Disease"/>
            <person name="Wu L."/>
            <person name="Ma J."/>
        </authorList>
    </citation>
    <scope>NUCLEOTIDE SEQUENCE [LARGE SCALE GENOMIC DNA]</scope>
    <source>
        <strain evidence="2">KCTC 42739</strain>
    </source>
</reference>
<proteinExistence type="predicted"/>
<dbReference type="RefSeq" id="WP_261295468.1">
    <property type="nucleotide sequence ID" value="NZ_JANQBK010000016.1"/>
</dbReference>
<dbReference type="Proteomes" id="UP001595713">
    <property type="component" value="Unassembled WGS sequence"/>
</dbReference>
<evidence type="ECO:0000313" key="1">
    <source>
        <dbReference type="EMBL" id="MFC3580241.1"/>
    </source>
</evidence>
<accession>A0ABV7SVS8</accession>
<name>A0ABV7SVS8_9SPHN</name>
<gene>
    <name evidence="1" type="ORF">ACFONA_08700</name>
</gene>
<dbReference type="EMBL" id="JBHRXP010000003">
    <property type="protein sequence ID" value="MFC3580241.1"/>
    <property type="molecule type" value="Genomic_DNA"/>
</dbReference>